<dbReference type="EMBL" id="JAYMYR010000006">
    <property type="protein sequence ID" value="KAK7356692.1"/>
    <property type="molecule type" value="Genomic_DNA"/>
</dbReference>
<organism evidence="1 2">
    <name type="scientific">Phaseolus coccineus</name>
    <name type="common">Scarlet runner bean</name>
    <name type="synonym">Phaseolus multiflorus</name>
    <dbReference type="NCBI Taxonomy" id="3886"/>
    <lineage>
        <taxon>Eukaryota</taxon>
        <taxon>Viridiplantae</taxon>
        <taxon>Streptophyta</taxon>
        <taxon>Embryophyta</taxon>
        <taxon>Tracheophyta</taxon>
        <taxon>Spermatophyta</taxon>
        <taxon>Magnoliopsida</taxon>
        <taxon>eudicotyledons</taxon>
        <taxon>Gunneridae</taxon>
        <taxon>Pentapetalae</taxon>
        <taxon>rosids</taxon>
        <taxon>fabids</taxon>
        <taxon>Fabales</taxon>
        <taxon>Fabaceae</taxon>
        <taxon>Papilionoideae</taxon>
        <taxon>50 kb inversion clade</taxon>
        <taxon>NPAAA clade</taxon>
        <taxon>indigoferoid/millettioid clade</taxon>
        <taxon>Phaseoleae</taxon>
        <taxon>Phaseolus</taxon>
    </lineage>
</organism>
<evidence type="ECO:0000313" key="2">
    <source>
        <dbReference type="Proteomes" id="UP001374584"/>
    </source>
</evidence>
<gene>
    <name evidence="1" type="ORF">VNO80_15967</name>
</gene>
<reference evidence="1 2" key="1">
    <citation type="submission" date="2024-01" db="EMBL/GenBank/DDBJ databases">
        <title>The genomes of 5 underutilized Papilionoideae crops provide insights into root nodulation and disease resistanc.</title>
        <authorList>
            <person name="Jiang F."/>
        </authorList>
    </citation>
    <scope>NUCLEOTIDE SEQUENCE [LARGE SCALE GENOMIC DNA]</scope>
    <source>
        <strain evidence="1">JINMINGXINNONG_FW02</strain>
        <tissue evidence="1">Leaves</tissue>
    </source>
</reference>
<comment type="caution">
    <text evidence="1">The sequence shown here is derived from an EMBL/GenBank/DDBJ whole genome shotgun (WGS) entry which is preliminary data.</text>
</comment>
<evidence type="ECO:0000313" key="1">
    <source>
        <dbReference type="EMBL" id="KAK7356692.1"/>
    </source>
</evidence>
<name>A0AAN9MR77_PHACN</name>
<sequence length="142" mass="15602">MRTTRGHKIDFIQDVKINNTIYHVVVREEVNQETPCMCQCGRFNSTISNSLSLRDPMEEVSLQSECSEHMERLVGNANAKTGAAIVISPENTMGLPEDLSTIAVGGNQKKWSQSTSRHVASTIKGKEKATDFLSGRGDSGYP</sequence>
<proteinExistence type="predicted"/>
<dbReference type="Proteomes" id="UP001374584">
    <property type="component" value="Unassembled WGS sequence"/>
</dbReference>
<keyword evidence="2" id="KW-1185">Reference proteome</keyword>
<accession>A0AAN9MR77</accession>
<protein>
    <submittedName>
        <fullName evidence="1">Uncharacterized protein</fullName>
    </submittedName>
</protein>
<dbReference type="AlphaFoldDB" id="A0AAN9MR77"/>